<dbReference type="GeneID" id="27717481"/>
<sequence>MDGGRVDGPRPSSDLVPTFLSSNAPGFGTQSLRLSSTRREGSGIVEYRAEAKEEEQVRAQATRQARAHMQDSDEMIPQVKTNTFLQEWLVTEVKRTYARSAWGESKCAAAVSRMTGHERLSHEQW</sequence>
<feature type="region of interest" description="Disordered" evidence="1">
    <location>
        <begin position="1"/>
        <end position="31"/>
    </location>
</feature>
<dbReference type="RefSeq" id="XP_016626682.1">
    <property type="nucleotide sequence ID" value="XM_016782223.1"/>
</dbReference>
<keyword evidence="3" id="KW-1185">Reference proteome</keyword>
<gene>
    <name evidence="2" type="ORF">Z520_11735</name>
</gene>
<evidence type="ECO:0000313" key="3">
    <source>
        <dbReference type="Proteomes" id="UP000053411"/>
    </source>
</evidence>
<accession>A0A0D2JPY0</accession>
<dbReference type="VEuPathDB" id="FungiDB:Z520_11735"/>
<proteinExistence type="predicted"/>
<evidence type="ECO:0000256" key="1">
    <source>
        <dbReference type="SAM" id="MobiDB-lite"/>
    </source>
</evidence>
<dbReference type="Proteomes" id="UP000053411">
    <property type="component" value="Unassembled WGS sequence"/>
</dbReference>
<protein>
    <submittedName>
        <fullName evidence="2">Uncharacterized protein</fullName>
    </submittedName>
</protein>
<reference evidence="2 3" key="1">
    <citation type="submission" date="2015-01" db="EMBL/GenBank/DDBJ databases">
        <title>The Genome Sequence of Fonsecaea multimorphosa CBS 102226.</title>
        <authorList>
            <consortium name="The Broad Institute Genomics Platform"/>
            <person name="Cuomo C."/>
            <person name="de Hoog S."/>
            <person name="Gorbushina A."/>
            <person name="Stielow B."/>
            <person name="Teixiera M."/>
            <person name="Abouelleil A."/>
            <person name="Chapman S.B."/>
            <person name="Priest M."/>
            <person name="Young S.K."/>
            <person name="Wortman J."/>
            <person name="Nusbaum C."/>
            <person name="Birren B."/>
        </authorList>
    </citation>
    <scope>NUCLEOTIDE SEQUENCE [LARGE SCALE GENOMIC DNA]</scope>
    <source>
        <strain evidence="2 3">CBS 102226</strain>
    </source>
</reference>
<dbReference type="AlphaFoldDB" id="A0A0D2JPY0"/>
<dbReference type="EMBL" id="KN848103">
    <property type="protein sequence ID" value="KIX92559.1"/>
    <property type="molecule type" value="Genomic_DNA"/>
</dbReference>
<feature type="compositionally biased region" description="Polar residues" evidence="1">
    <location>
        <begin position="19"/>
        <end position="31"/>
    </location>
</feature>
<organism evidence="2 3">
    <name type="scientific">Fonsecaea multimorphosa CBS 102226</name>
    <dbReference type="NCBI Taxonomy" id="1442371"/>
    <lineage>
        <taxon>Eukaryota</taxon>
        <taxon>Fungi</taxon>
        <taxon>Dikarya</taxon>
        <taxon>Ascomycota</taxon>
        <taxon>Pezizomycotina</taxon>
        <taxon>Eurotiomycetes</taxon>
        <taxon>Chaetothyriomycetidae</taxon>
        <taxon>Chaetothyriales</taxon>
        <taxon>Herpotrichiellaceae</taxon>
        <taxon>Fonsecaea</taxon>
    </lineage>
</organism>
<evidence type="ECO:0000313" key="2">
    <source>
        <dbReference type="EMBL" id="KIX92559.1"/>
    </source>
</evidence>
<name>A0A0D2JPY0_9EURO</name>